<dbReference type="AlphaFoldDB" id="A0A380CQ47"/>
<gene>
    <name evidence="1" type="ORF">NCTC11388_03941</name>
</gene>
<evidence type="ECO:0000313" key="2">
    <source>
        <dbReference type="Proteomes" id="UP000254893"/>
    </source>
</evidence>
<proteinExistence type="predicted"/>
<dbReference type="EMBL" id="UGYW01000002">
    <property type="protein sequence ID" value="SUJ26377.1"/>
    <property type="molecule type" value="Genomic_DNA"/>
</dbReference>
<name>A0A380CQ47_SPHSI</name>
<protein>
    <submittedName>
        <fullName evidence="1">Uncharacterized protein</fullName>
    </submittedName>
</protein>
<dbReference type="SUPFAM" id="SSF47413">
    <property type="entry name" value="lambda repressor-like DNA-binding domains"/>
    <property type="match status" value="1"/>
</dbReference>
<dbReference type="GO" id="GO:0003677">
    <property type="term" value="F:DNA binding"/>
    <property type="evidence" value="ECO:0007669"/>
    <property type="project" value="InterPro"/>
</dbReference>
<sequence length="65" mass="7364">MTLSKQKMKYPENLYLKDEVENSGQTVKHIAKVLGVSRKVVSDTINGHYKGTNIIPLLKSHLKIK</sequence>
<dbReference type="Proteomes" id="UP000254893">
    <property type="component" value="Unassembled WGS sequence"/>
</dbReference>
<dbReference type="Gene3D" id="1.10.260.40">
    <property type="entry name" value="lambda repressor-like DNA-binding domains"/>
    <property type="match status" value="1"/>
</dbReference>
<organism evidence="1 2">
    <name type="scientific">Sphingobacterium spiritivorum</name>
    <name type="common">Flavobacterium spiritivorum</name>
    <dbReference type="NCBI Taxonomy" id="258"/>
    <lineage>
        <taxon>Bacteria</taxon>
        <taxon>Pseudomonadati</taxon>
        <taxon>Bacteroidota</taxon>
        <taxon>Sphingobacteriia</taxon>
        <taxon>Sphingobacteriales</taxon>
        <taxon>Sphingobacteriaceae</taxon>
        <taxon>Sphingobacterium</taxon>
    </lineage>
</organism>
<dbReference type="InterPro" id="IPR010982">
    <property type="entry name" value="Lambda_DNA-bd_dom_sf"/>
</dbReference>
<accession>A0A380CQ47</accession>
<evidence type="ECO:0000313" key="1">
    <source>
        <dbReference type="EMBL" id="SUJ26377.1"/>
    </source>
</evidence>
<reference evidence="1 2" key="1">
    <citation type="submission" date="2018-06" db="EMBL/GenBank/DDBJ databases">
        <authorList>
            <consortium name="Pathogen Informatics"/>
            <person name="Doyle S."/>
        </authorList>
    </citation>
    <scope>NUCLEOTIDE SEQUENCE [LARGE SCALE GENOMIC DNA]</scope>
    <source>
        <strain evidence="1 2">NCTC11388</strain>
    </source>
</reference>